<dbReference type="InterPro" id="IPR013762">
    <property type="entry name" value="Integrase-like_cat_sf"/>
</dbReference>
<keyword evidence="4" id="KW-1185">Reference proteome</keyword>
<name>A0AA88YUC8_PINIB</name>
<dbReference type="InterPro" id="IPR002104">
    <property type="entry name" value="Integrase_catalytic"/>
</dbReference>
<dbReference type="EMBL" id="VSWD01000001">
    <property type="protein sequence ID" value="KAK3108935.1"/>
    <property type="molecule type" value="Genomic_DNA"/>
</dbReference>
<organism evidence="3 4">
    <name type="scientific">Pinctada imbricata</name>
    <name type="common">Atlantic pearl-oyster</name>
    <name type="synonym">Pinctada martensii</name>
    <dbReference type="NCBI Taxonomy" id="66713"/>
    <lineage>
        <taxon>Eukaryota</taxon>
        <taxon>Metazoa</taxon>
        <taxon>Spiralia</taxon>
        <taxon>Lophotrochozoa</taxon>
        <taxon>Mollusca</taxon>
        <taxon>Bivalvia</taxon>
        <taxon>Autobranchia</taxon>
        <taxon>Pteriomorphia</taxon>
        <taxon>Pterioida</taxon>
        <taxon>Pterioidea</taxon>
        <taxon>Pteriidae</taxon>
        <taxon>Pinctada</taxon>
    </lineage>
</organism>
<dbReference type="GO" id="GO:0003677">
    <property type="term" value="F:DNA binding"/>
    <property type="evidence" value="ECO:0007669"/>
    <property type="project" value="InterPro"/>
</dbReference>
<dbReference type="PANTHER" id="PTHR35617">
    <property type="entry name" value="PHAGE_INTEGRASE DOMAIN-CONTAINING PROTEIN"/>
    <property type="match status" value="1"/>
</dbReference>
<evidence type="ECO:0000259" key="2">
    <source>
        <dbReference type="PROSITE" id="PS51898"/>
    </source>
</evidence>
<dbReference type="SUPFAM" id="SSF56349">
    <property type="entry name" value="DNA breaking-rejoining enzymes"/>
    <property type="match status" value="1"/>
</dbReference>
<evidence type="ECO:0000256" key="1">
    <source>
        <dbReference type="ARBA" id="ARBA00023172"/>
    </source>
</evidence>
<dbReference type="PANTHER" id="PTHR35617:SF3">
    <property type="entry name" value="CORE-BINDING (CB) DOMAIN-CONTAINING PROTEIN"/>
    <property type="match status" value="1"/>
</dbReference>
<protein>
    <recommendedName>
        <fullName evidence="2">Tyr recombinase domain-containing protein</fullName>
    </recommendedName>
</protein>
<keyword evidence="1" id="KW-0233">DNA recombination</keyword>
<feature type="domain" description="Tyr recombinase" evidence="2">
    <location>
        <begin position="9"/>
        <end position="216"/>
    </location>
</feature>
<dbReference type="GO" id="GO:0006310">
    <property type="term" value="P:DNA recombination"/>
    <property type="evidence" value="ECO:0007669"/>
    <property type="project" value="UniProtKB-KW"/>
</dbReference>
<dbReference type="Gene3D" id="1.10.443.10">
    <property type="entry name" value="Intergrase catalytic core"/>
    <property type="match status" value="1"/>
</dbReference>
<dbReference type="PROSITE" id="PS51898">
    <property type="entry name" value="TYR_RECOMBINASE"/>
    <property type="match status" value="1"/>
</dbReference>
<dbReference type="AlphaFoldDB" id="A0AA88YUC8"/>
<evidence type="ECO:0000313" key="4">
    <source>
        <dbReference type="Proteomes" id="UP001186944"/>
    </source>
</evidence>
<proteinExistence type="predicted"/>
<dbReference type="GO" id="GO:0015074">
    <property type="term" value="P:DNA integration"/>
    <property type="evidence" value="ECO:0007669"/>
    <property type="project" value="InterPro"/>
</dbReference>
<dbReference type="Proteomes" id="UP001186944">
    <property type="component" value="Unassembled WGS sequence"/>
</dbReference>
<evidence type="ECO:0000313" key="3">
    <source>
        <dbReference type="EMBL" id="KAK3108935.1"/>
    </source>
</evidence>
<comment type="caution">
    <text evidence="3">The sequence shown here is derived from an EMBL/GenBank/DDBJ whole genome shotgun (WGS) entry which is preliminary data.</text>
</comment>
<gene>
    <name evidence="3" type="ORF">FSP39_019143</name>
</gene>
<dbReference type="Pfam" id="PF00589">
    <property type="entry name" value="Phage_integrase"/>
    <property type="match status" value="1"/>
</dbReference>
<reference evidence="3" key="1">
    <citation type="submission" date="2019-08" db="EMBL/GenBank/DDBJ databases">
        <title>The improved chromosome-level genome for the pearl oyster Pinctada fucata martensii using PacBio sequencing and Hi-C.</title>
        <authorList>
            <person name="Zheng Z."/>
        </authorList>
    </citation>
    <scope>NUCLEOTIDE SEQUENCE</scope>
    <source>
        <strain evidence="3">ZZ-2019</strain>
        <tissue evidence="3">Adductor muscle</tissue>
    </source>
</reference>
<dbReference type="CDD" id="cd00397">
    <property type="entry name" value="DNA_BRE_C"/>
    <property type="match status" value="1"/>
</dbReference>
<sequence length="218" mass="24899">MTGIFNSRPPIPRYTETWDVDQVLKYILTLPENKDLSLKQLTHKVTMLMALTSACRSSEICKLDMNYMNVERDEVTFTLTELSKTRKASDKPLEMKFPKHEVGKLDVMACIIAYMDKTNNVREQESKFLSSFVKPHKAVKPCTILGWIKNLLTDAGVNTSVFKPHSTRGACTSKENKLGLSVQQIMQKANWKSVSTFQKFYNKPVHGNDLFAEKVLEM</sequence>
<dbReference type="InterPro" id="IPR011010">
    <property type="entry name" value="DNA_brk_join_enz"/>
</dbReference>
<accession>A0AA88YUC8</accession>